<name>A0A849K9T2_9BURK</name>
<evidence type="ECO:0000256" key="1">
    <source>
        <dbReference type="SAM" id="SignalP"/>
    </source>
</evidence>
<feature type="signal peptide" evidence="1">
    <location>
        <begin position="1"/>
        <end position="25"/>
    </location>
</feature>
<proteinExistence type="predicted"/>
<gene>
    <name evidence="2" type="ORF">HK415_21035</name>
</gene>
<dbReference type="RefSeq" id="WP_171562651.1">
    <property type="nucleotide sequence ID" value="NZ_JABFCS010000001.1"/>
</dbReference>
<keyword evidence="3" id="KW-1185">Reference proteome</keyword>
<evidence type="ECO:0000313" key="3">
    <source>
        <dbReference type="Proteomes" id="UP000552954"/>
    </source>
</evidence>
<reference evidence="2 3" key="1">
    <citation type="submission" date="2020-05" db="EMBL/GenBank/DDBJ databases">
        <authorList>
            <person name="Khan S.A."/>
            <person name="Jeon C.O."/>
            <person name="Chun B.H."/>
        </authorList>
    </citation>
    <scope>NUCLEOTIDE SEQUENCE [LARGE SCALE GENOMIC DNA]</scope>
    <source>
        <strain evidence="2 3">B156</strain>
    </source>
</reference>
<organism evidence="2 3">
    <name type="scientific">Ramlibacter montanisoli</name>
    <dbReference type="NCBI Taxonomy" id="2732512"/>
    <lineage>
        <taxon>Bacteria</taxon>
        <taxon>Pseudomonadati</taxon>
        <taxon>Pseudomonadota</taxon>
        <taxon>Betaproteobacteria</taxon>
        <taxon>Burkholderiales</taxon>
        <taxon>Comamonadaceae</taxon>
        <taxon>Ramlibacter</taxon>
    </lineage>
</organism>
<dbReference type="PROSITE" id="PS51257">
    <property type="entry name" value="PROKAR_LIPOPROTEIN"/>
    <property type="match status" value="1"/>
</dbReference>
<keyword evidence="1" id="KW-0732">Signal</keyword>
<accession>A0A849K9T2</accession>
<dbReference type="EMBL" id="JABFCS010000001">
    <property type="protein sequence ID" value="NNU45112.1"/>
    <property type="molecule type" value="Genomic_DNA"/>
</dbReference>
<sequence>MKRLAVAATCALLASCVLVPRTVHGWDPECRVTVRRMELEPVQIASIQHCHNEGCLALLAAAGATAAASAVISGSITIVGNVVYWLEERGSCKRAS</sequence>
<evidence type="ECO:0000313" key="2">
    <source>
        <dbReference type="EMBL" id="NNU45112.1"/>
    </source>
</evidence>
<comment type="caution">
    <text evidence="2">The sequence shown here is derived from an EMBL/GenBank/DDBJ whole genome shotgun (WGS) entry which is preliminary data.</text>
</comment>
<protein>
    <submittedName>
        <fullName evidence="2">Uncharacterized protein</fullName>
    </submittedName>
</protein>
<dbReference type="AlphaFoldDB" id="A0A849K9T2"/>
<dbReference type="Proteomes" id="UP000552954">
    <property type="component" value="Unassembled WGS sequence"/>
</dbReference>
<feature type="chain" id="PRO_5032812251" evidence="1">
    <location>
        <begin position="26"/>
        <end position="96"/>
    </location>
</feature>
<reference evidence="2 3" key="2">
    <citation type="submission" date="2020-06" db="EMBL/GenBank/DDBJ databases">
        <title>Ramlibacter rhizophilus sp. nov., isolated from rhizosphere soil of national flower Mugunghwa from South Korea.</title>
        <authorList>
            <person name="Zheng-Fei Y."/>
            <person name="Huan T."/>
        </authorList>
    </citation>
    <scope>NUCLEOTIDE SEQUENCE [LARGE SCALE GENOMIC DNA]</scope>
    <source>
        <strain evidence="2 3">B156</strain>
    </source>
</reference>